<feature type="transmembrane region" description="Helical" evidence="3">
    <location>
        <begin position="185"/>
        <end position="205"/>
    </location>
</feature>
<evidence type="ECO:0000259" key="4">
    <source>
        <dbReference type="PROSITE" id="PS50850"/>
    </source>
</evidence>
<dbReference type="EMBL" id="JACBAE010001277">
    <property type="protein sequence ID" value="KAF7167886.1"/>
    <property type="molecule type" value="Genomic_DNA"/>
</dbReference>
<keyword evidence="3" id="KW-0472">Membrane</keyword>
<evidence type="ECO:0000256" key="2">
    <source>
        <dbReference type="ARBA" id="ARBA00006727"/>
    </source>
</evidence>
<feature type="transmembrane region" description="Helical" evidence="3">
    <location>
        <begin position="300"/>
        <end position="320"/>
    </location>
</feature>
<keyword evidence="3" id="KW-0812">Transmembrane</keyword>
<comment type="subcellular location">
    <subcellularLocation>
        <location evidence="1">Membrane</location>
        <topology evidence="1">Multi-pass membrane protein</topology>
    </subcellularLocation>
</comment>
<dbReference type="AlphaFoldDB" id="A0A8H6Q9B5"/>
<feature type="transmembrane region" description="Helical" evidence="3">
    <location>
        <begin position="244"/>
        <end position="263"/>
    </location>
</feature>
<accession>A0A8H6Q9B5</accession>
<dbReference type="Pfam" id="PF07690">
    <property type="entry name" value="MFS_1"/>
    <property type="match status" value="1"/>
</dbReference>
<dbReference type="PROSITE" id="PS50850">
    <property type="entry name" value="MFS"/>
    <property type="match status" value="1"/>
</dbReference>
<dbReference type="InterPro" id="IPR011701">
    <property type="entry name" value="MFS"/>
</dbReference>
<feature type="transmembrane region" description="Helical" evidence="3">
    <location>
        <begin position="121"/>
        <end position="143"/>
    </location>
</feature>
<feature type="transmembrane region" description="Helical" evidence="3">
    <location>
        <begin position="78"/>
        <end position="101"/>
    </location>
</feature>
<sequence length="510" mass="54789">MSELTDLHCLRIIETLHGSEDSLDAQEKALVTQVCRLVEGEGWFGSERDMIVVSFMRFMRNLAVCEEMVEATWCRKSTLVVIAAFMSIFTGCGLNFAFGVYQELYESMSQLPTRTPFTGVSPAKIDLIGTLAVSMMSLGAPFASGWCKSYSPRRITLAGTMIFAIANVLASFSQHLWQFVLTQGVLLGCGTCLTYITAVTVAPGWFTTHRGLAIGIISSGTGVGGVAWAPALRALNAQIGFRNTLRLTGGLSTVLLGGASLVLDWDPRTKRQIEAERATSSASRLRVTLVDWRVARTRKFIAQCLSAGLQGAAYYAPVYFMSTYARTLGYSAATGAMFISISNASSAVGKVVIGHVADRVGRINVFLFTTLMSAIATLGLWLPSTVLGGKALFVAFAMFYGVFAGAYVSLFPATLVELFGVEHFASVNGFLYMVRGFAALVGTPVAGALIRSGGSHGGQEAMSKLFFNTSILVGVLLVGATVGVVWVRIEAAVSMMDRQAGFNGRRKWRI</sequence>
<dbReference type="PANTHER" id="PTHR11360:SF284">
    <property type="entry name" value="EG:103B4.3 PROTEIN-RELATED"/>
    <property type="match status" value="1"/>
</dbReference>
<dbReference type="Gene3D" id="1.20.1250.20">
    <property type="entry name" value="MFS general substrate transporter like domains"/>
    <property type="match status" value="2"/>
</dbReference>
<comment type="similarity">
    <text evidence="2">Belongs to the major facilitator superfamily. Monocarboxylate porter (TC 2.A.1.13) family.</text>
</comment>
<dbReference type="GO" id="GO:0016020">
    <property type="term" value="C:membrane"/>
    <property type="evidence" value="ECO:0007669"/>
    <property type="project" value="UniProtKB-SubCell"/>
</dbReference>
<feature type="transmembrane region" description="Helical" evidence="3">
    <location>
        <begin position="332"/>
        <end position="353"/>
    </location>
</feature>
<dbReference type="GO" id="GO:0022857">
    <property type="term" value="F:transmembrane transporter activity"/>
    <property type="evidence" value="ECO:0007669"/>
    <property type="project" value="InterPro"/>
</dbReference>
<dbReference type="OrthoDB" id="6499973at2759"/>
<comment type="caution">
    <text evidence="5">The sequence shown here is derived from an EMBL/GenBank/DDBJ whole genome shotgun (WGS) entry which is preliminary data.</text>
</comment>
<dbReference type="SUPFAM" id="SSF103473">
    <property type="entry name" value="MFS general substrate transporter"/>
    <property type="match status" value="1"/>
</dbReference>
<feature type="domain" description="Major facilitator superfamily (MFS) profile" evidence="4">
    <location>
        <begin position="79"/>
        <end position="492"/>
    </location>
</feature>
<keyword evidence="3" id="KW-1133">Transmembrane helix</keyword>
<evidence type="ECO:0000313" key="6">
    <source>
        <dbReference type="Proteomes" id="UP000654922"/>
    </source>
</evidence>
<evidence type="ECO:0000256" key="3">
    <source>
        <dbReference type="SAM" id="Phobius"/>
    </source>
</evidence>
<organism evidence="5 6">
    <name type="scientific">Aspergillus felis</name>
    <dbReference type="NCBI Taxonomy" id="1287682"/>
    <lineage>
        <taxon>Eukaryota</taxon>
        <taxon>Fungi</taxon>
        <taxon>Dikarya</taxon>
        <taxon>Ascomycota</taxon>
        <taxon>Pezizomycotina</taxon>
        <taxon>Eurotiomycetes</taxon>
        <taxon>Eurotiomycetidae</taxon>
        <taxon>Eurotiales</taxon>
        <taxon>Aspergillaceae</taxon>
        <taxon>Aspergillus</taxon>
        <taxon>Aspergillus subgen. Fumigati</taxon>
    </lineage>
</organism>
<dbReference type="InterPro" id="IPR050327">
    <property type="entry name" value="Proton-linked_MCT"/>
</dbReference>
<dbReference type="Proteomes" id="UP000654922">
    <property type="component" value="Unassembled WGS sequence"/>
</dbReference>
<name>A0A8H6Q9B5_9EURO</name>
<evidence type="ECO:0000313" key="5">
    <source>
        <dbReference type="EMBL" id="KAF7167886.1"/>
    </source>
</evidence>
<protein>
    <recommendedName>
        <fullName evidence="4">Major facilitator superfamily (MFS) profile domain-containing protein</fullName>
    </recommendedName>
</protein>
<gene>
    <name evidence="5" type="ORF">CNMCM5623_001033</name>
</gene>
<evidence type="ECO:0000256" key="1">
    <source>
        <dbReference type="ARBA" id="ARBA00004141"/>
    </source>
</evidence>
<feature type="transmembrane region" description="Helical" evidence="3">
    <location>
        <begin position="430"/>
        <end position="450"/>
    </location>
</feature>
<feature type="transmembrane region" description="Helical" evidence="3">
    <location>
        <begin position="394"/>
        <end position="418"/>
    </location>
</feature>
<proteinExistence type="inferred from homology"/>
<dbReference type="PANTHER" id="PTHR11360">
    <property type="entry name" value="MONOCARBOXYLATE TRANSPORTER"/>
    <property type="match status" value="1"/>
</dbReference>
<dbReference type="InterPro" id="IPR036259">
    <property type="entry name" value="MFS_trans_sf"/>
</dbReference>
<feature type="transmembrane region" description="Helical" evidence="3">
    <location>
        <begin position="155"/>
        <end position="173"/>
    </location>
</feature>
<feature type="transmembrane region" description="Helical" evidence="3">
    <location>
        <begin position="470"/>
        <end position="489"/>
    </location>
</feature>
<dbReference type="InterPro" id="IPR020846">
    <property type="entry name" value="MFS_dom"/>
</dbReference>
<feature type="transmembrane region" description="Helical" evidence="3">
    <location>
        <begin position="365"/>
        <end position="382"/>
    </location>
</feature>
<feature type="transmembrane region" description="Helical" evidence="3">
    <location>
        <begin position="212"/>
        <end position="232"/>
    </location>
</feature>
<reference evidence="5" key="1">
    <citation type="submission" date="2020-06" db="EMBL/GenBank/DDBJ databases">
        <title>Draft genome sequences of strains closely related to Aspergillus parafelis and Aspergillus hiratsukae.</title>
        <authorList>
            <person name="Dos Santos R.A.C."/>
            <person name="Rivero-Menendez O."/>
            <person name="Steenwyk J.L."/>
            <person name="Mead M.E."/>
            <person name="Goldman G.H."/>
            <person name="Alastruey-Izquierdo A."/>
            <person name="Rokas A."/>
        </authorList>
    </citation>
    <scope>NUCLEOTIDE SEQUENCE</scope>
    <source>
        <strain evidence="5">CNM-CM5623</strain>
    </source>
</reference>